<feature type="region of interest" description="Disordered" evidence="1">
    <location>
        <begin position="46"/>
        <end position="90"/>
    </location>
</feature>
<protein>
    <submittedName>
        <fullName evidence="2">Uncharacterized protein</fullName>
    </submittedName>
</protein>
<dbReference type="AlphaFoldDB" id="A0A7R9F3M6"/>
<name>A0A7R9F3M6_9NEOP</name>
<evidence type="ECO:0000313" key="2">
    <source>
        <dbReference type="EMBL" id="CAD7446063.1"/>
    </source>
</evidence>
<organism evidence="2">
    <name type="scientific">Timema bartmani</name>
    <dbReference type="NCBI Taxonomy" id="61472"/>
    <lineage>
        <taxon>Eukaryota</taxon>
        <taxon>Metazoa</taxon>
        <taxon>Ecdysozoa</taxon>
        <taxon>Arthropoda</taxon>
        <taxon>Hexapoda</taxon>
        <taxon>Insecta</taxon>
        <taxon>Pterygota</taxon>
        <taxon>Neoptera</taxon>
        <taxon>Polyneoptera</taxon>
        <taxon>Phasmatodea</taxon>
        <taxon>Timematodea</taxon>
        <taxon>Timematoidea</taxon>
        <taxon>Timematidae</taxon>
        <taxon>Timema</taxon>
    </lineage>
</organism>
<evidence type="ECO:0000256" key="1">
    <source>
        <dbReference type="SAM" id="MobiDB-lite"/>
    </source>
</evidence>
<accession>A0A7R9F3M6</accession>
<gene>
    <name evidence="2" type="ORF">TBIB3V08_LOCUS8402</name>
</gene>
<reference evidence="2" key="1">
    <citation type="submission" date="2020-11" db="EMBL/GenBank/DDBJ databases">
        <authorList>
            <person name="Tran Van P."/>
        </authorList>
    </citation>
    <scope>NUCLEOTIDE SEQUENCE</scope>
</reference>
<feature type="compositionally biased region" description="Basic residues" evidence="1">
    <location>
        <begin position="78"/>
        <end position="90"/>
    </location>
</feature>
<sequence length="214" mass="24445">MDAKIQNPTKPILAHTFTHNLHFEDYYTVKELGRLNLEEVNPHLRGGRVENHLGKTPPSSPDRDSNLDLPVLGDRAHHDKRVSQLRHRGGRRYRKEATIISLSSGSSVNLYFMQMHKTGGFGLNPSGALKQFRTTTLKEFEVKLPVSGLVGLKTFRRRELANSPALQTKYLQDANLRLLTRMEGCDQFTSRCTRLNLRRNEYGPIFIGRTIHDI</sequence>
<dbReference type="EMBL" id="OD567715">
    <property type="protein sequence ID" value="CAD7446063.1"/>
    <property type="molecule type" value="Genomic_DNA"/>
</dbReference>
<proteinExistence type="predicted"/>